<accession>A0A8J8T3E9</accession>
<dbReference type="PANTHER" id="PTHR19353">
    <property type="entry name" value="FATTY ACID DESATURASE 2"/>
    <property type="match status" value="1"/>
</dbReference>
<comment type="caution">
    <text evidence="5">The sequence shown here is derived from an EMBL/GenBank/DDBJ whole genome shotgun (WGS) entry which is preliminary data.</text>
</comment>
<evidence type="ECO:0000256" key="1">
    <source>
        <dbReference type="SAM" id="MobiDB-lite"/>
    </source>
</evidence>
<dbReference type="Gene3D" id="3.10.120.10">
    <property type="entry name" value="Cytochrome b5-like heme/steroid binding domain"/>
    <property type="match status" value="1"/>
</dbReference>
<feature type="domain" description="Cytochrome b5 heme-binding" evidence="3">
    <location>
        <begin position="48"/>
        <end position="104"/>
    </location>
</feature>
<keyword evidence="6" id="KW-1185">Reference proteome</keyword>
<dbReference type="Proteomes" id="UP000785679">
    <property type="component" value="Unassembled WGS sequence"/>
</dbReference>
<evidence type="ECO:0008006" key="7">
    <source>
        <dbReference type="Google" id="ProtNLM"/>
    </source>
</evidence>
<evidence type="ECO:0000259" key="3">
    <source>
        <dbReference type="Pfam" id="PF00173"/>
    </source>
</evidence>
<dbReference type="SUPFAM" id="SSF55856">
    <property type="entry name" value="Cytochrome b5-like heme/steroid binding domain"/>
    <property type="match status" value="1"/>
</dbReference>
<feature type="transmembrane region" description="Helical" evidence="2">
    <location>
        <begin position="319"/>
        <end position="335"/>
    </location>
</feature>
<keyword evidence="2" id="KW-0812">Transmembrane</keyword>
<feature type="transmembrane region" description="Helical" evidence="2">
    <location>
        <begin position="268"/>
        <end position="289"/>
    </location>
</feature>
<dbReference type="GO" id="GO:0006629">
    <property type="term" value="P:lipid metabolic process"/>
    <property type="evidence" value="ECO:0007669"/>
    <property type="project" value="InterPro"/>
</dbReference>
<keyword evidence="2" id="KW-0472">Membrane</keyword>
<gene>
    <name evidence="5" type="ORF">FGO68_gene5393</name>
</gene>
<dbReference type="Pfam" id="PF00173">
    <property type="entry name" value="Cyt-b5"/>
    <property type="match status" value="1"/>
</dbReference>
<reference evidence="5" key="1">
    <citation type="submission" date="2019-06" db="EMBL/GenBank/DDBJ databases">
        <authorList>
            <person name="Zheng W."/>
        </authorList>
    </citation>
    <scope>NUCLEOTIDE SEQUENCE</scope>
    <source>
        <strain evidence="5">QDHG01</strain>
    </source>
</reference>
<dbReference type="GO" id="GO:0016717">
    <property type="term" value="F:oxidoreductase activity, acting on paired donors, with oxidation of a pair of donors resulting in the reduction of molecular oxygen to two molecules of water"/>
    <property type="evidence" value="ECO:0007669"/>
    <property type="project" value="TreeGrafter"/>
</dbReference>
<evidence type="ECO:0000313" key="6">
    <source>
        <dbReference type="Proteomes" id="UP000785679"/>
    </source>
</evidence>
<dbReference type="EMBL" id="RRYP01007997">
    <property type="protein sequence ID" value="TNV80091.1"/>
    <property type="molecule type" value="Genomic_DNA"/>
</dbReference>
<feature type="region of interest" description="Disordered" evidence="1">
    <location>
        <begin position="1"/>
        <end position="48"/>
    </location>
</feature>
<feature type="transmembrane region" description="Helical" evidence="2">
    <location>
        <begin position="340"/>
        <end position="360"/>
    </location>
</feature>
<evidence type="ECO:0000313" key="5">
    <source>
        <dbReference type="EMBL" id="TNV80091.1"/>
    </source>
</evidence>
<dbReference type="GO" id="GO:0016020">
    <property type="term" value="C:membrane"/>
    <property type="evidence" value="ECO:0007669"/>
    <property type="project" value="TreeGrafter"/>
</dbReference>
<dbReference type="AlphaFoldDB" id="A0A8J8T3E9"/>
<organism evidence="5 6">
    <name type="scientific">Halteria grandinella</name>
    <dbReference type="NCBI Taxonomy" id="5974"/>
    <lineage>
        <taxon>Eukaryota</taxon>
        <taxon>Sar</taxon>
        <taxon>Alveolata</taxon>
        <taxon>Ciliophora</taxon>
        <taxon>Intramacronucleata</taxon>
        <taxon>Spirotrichea</taxon>
        <taxon>Stichotrichia</taxon>
        <taxon>Sporadotrichida</taxon>
        <taxon>Halteriidae</taxon>
        <taxon>Halteria</taxon>
    </lineage>
</organism>
<evidence type="ECO:0000256" key="2">
    <source>
        <dbReference type="SAM" id="Phobius"/>
    </source>
</evidence>
<dbReference type="InterPro" id="IPR012171">
    <property type="entry name" value="Fatty_acid_desaturase"/>
</dbReference>
<evidence type="ECO:0000259" key="4">
    <source>
        <dbReference type="Pfam" id="PF00487"/>
    </source>
</evidence>
<dbReference type="PIRSF" id="PIRSF015921">
    <property type="entry name" value="FA_sphinglp_des"/>
    <property type="match status" value="1"/>
</dbReference>
<dbReference type="InterPro" id="IPR036400">
    <property type="entry name" value="Cyt_B5-like_heme/steroid_sf"/>
</dbReference>
<name>A0A8J8T3E9_HALGN</name>
<sequence length="463" mass="53720">MPAPAPAPEAETRSKNVGDSVTHSQDSKAKTASKRISNQSNEQNKYEGERYVTRIHGKYYDLTSFKHPGGPIAIASIQGRDGTELFESHHIFTDKNVKQILEKYEMPSPPAEEISINNVYDWEATLKDPFTVELKDIARKQLGKDIKINWYRTVEITILFLIAVSQMYKFGQGEWYSLFTLPLAWWVFGVNLFHDGSHFSISENWKINELSMDLGFMFATPYVWMHQHVIGHHSFPNIMGKDPDLYHAPRFVRHSNDIRVRYAHTIQYITFIGTWIVGVPAGLLLYGIYQSLNFASYNKVVKFANNKYLNTDTLRLRRYAYFLIIHILPFILHGLTWKGLIFSLIPIYLVSVFFMISSQINHLTPDSTDKFDKNFFKHQIITASNVAPDSYLVFVFTGGLNLQTEHHLFPSVNHIHLRKMQPYIRDLCKKYNVQYNETHSLWNALKLHVQHLFNKSGIDQKQL</sequence>
<feature type="compositionally biased region" description="Polar residues" evidence="1">
    <location>
        <begin position="34"/>
        <end position="43"/>
    </location>
</feature>
<keyword evidence="2" id="KW-1133">Transmembrane helix</keyword>
<dbReference type="OrthoDB" id="260091at2759"/>
<dbReference type="PANTHER" id="PTHR19353:SF15">
    <property type="entry name" value="CYTOCHROME B5 HEME-BINDING DOMAIN-CONTAINING PROTEIN"/>
    <property type="match status" value="1"/>
</dbReference>
<dbReference type="CDD" id="cd03506">
    <property type="entry name" value="Delta6-FADS-like"/>
    <property type="match status" value="1"/>
</dbReference>
<feature type="domain" description="Fatty acid desaturase" evidence="4">
    <location>
        <begin position="179"/>
        <end position="438"/>
    </location>
</feature>
<dbReference type="Pfam" id="PF00487">
    <property type="entry name" value="FA_desaturase"/>
    <property type="match status" value="1"/>
</dbReference>
<protein>
    <recommendedName>
        <fullName evidence="7">Cytochrome b5 heme-binding domain-containing protein</fullName>
    </recommendedName>
</protein>
<dbReference type="InterPro" id="IPR001199">
    <property type="entry name" value="Cyt_B5-like_heme/steroid-bd"/>
</dbReference>
<dbReference type="InterPro" id="IPR005804">
    <property type="entry name" value="FA_desaturase_dom"/>
</dbReference>
<proteinExistence type="predicted"/>